<gene>
    <name evidence="1" type="ORF">KIP89_00685</name>
</gene>
<name>A0ABS5R1T4_9HYPH</name>
<proteinExistence type="predicted"/>
<dbReference type="RefSeq" id="WP_213753489.1">
    <property type="nucleotide sequence ID" value="NZ_JAHCQH010000004.1"/>
</dbReference>
<comment type="caution">
    <text evidence="1">The sequence shown here is derived from an EMBL/GenBank/DDBJ whole genome shotgun (WGS) entry which is preliminary data.</text>
</comment>
<keyword evidence="2" id="KW-1185">Reference proteome</keyword>
<dbReference type="Proteomes" id="UP001166585">
    <property type="component" value="Unassembled WGS sequence"/>
</dbReference>
<evidence type="ECO:0000313" key="2">
    <source>
        <dbReference type="Proteomes" id="UP001166585"/>
    </source>
</evidence>
<accession>A0ABS5R1T4</accession>
<protein>
    <submittedName>
        <fullName evidence="1">Uncharacterized protein</fullName>
    </submittedName>
</protein>
<evidence type="ECO:0000313" key="1">
    <source>
        <dbReference type="EMBL" id="MBS9475624.1"/>
    </source>
</evidence>
<organism evidence="1 2">
    <name type="scientific">Ancylobacter radicis</name>
    <dbReference type="NCBI Taxonomy" id="2836179"/>
    <lineage>
        <taxon>Bacteria</taxon>
        <taxon>Pseudomonadati</taxon>
        <taxon>Pseudomonadota</taxon>
        <taxon>Alphaproteobacteria</taxon>
        <taxon>Hyphomicrobiales</taxon>
        <taxon>Xanthobacteraceae</taxon>
        <taxon>Ancylobacter</taxon>
    </lineage>
</organism>
<sequence>MRLPSQSLPVARHTTAARDLSAGLQPSDCCGPGKCCVGACLFGNCVGACIPNIGQC</sequence>
<dbReference type="EMBL" id="JAHCQH010000004">
    <property type="protein sequence ID" value="MBS9475624.1"/>
    <property type="molecule type" value="Genomic_DNA"/>
</dbReference>
<reference evidence="1" key="1">
    <citation type="submission" date="2021-05" db="EMBL/GenBank/DDBJ databases">
        <authorList>
            <person name="Sun Q."/>
            <person name="Inoue M."/>
        </authorList>
    </citation>
    <scope>NUCLEOTIDE SEQUENCE</scope>
    <source>
        <strain evidence="1">VKM B-3255</strain>
    </source>
</reference>